<evidence type="ECO:0000313" key="3">
    <source>
        <dbReference type="EMBL" id="MFD2741871.1"/>
    </source>
</evidence>
<dbReference type="PANTHER" id="PTHR43615:SF1">
    <property type="entry name" value="PPDK_N DOMAIN-CONTAINING PROTEIN"/>
    <property type="match status" value="1"/>
</dbReference>
<dbReference type="InterPro" id="IPR013815">
    <property type="entry name" value="ATP_grasp_subdomain_1"/>
</dbReference>
<dbReference type="SUPFAM" id="SSF56059">
    <property type="entry name" value="Glutathione synthetase ATP-binding domain-like"/>
    <property type="match status" value="1"/>
</dbReference>
<comment type="caution">
    <text evidence="3">The sequence shown here is derived from an EMBL/GenBank/DDBJ whole genome shotgun (WGS) entry which is preliminary data.</text>
</comment>
<dbReference type="InterPro" id="IPR036637">
    <property type="entry name" value="Phosphohistidine_dom_sf"/>
</dbReference>
<dbReference type="SUPFAM" id="SSF52009">
    <property type="entry name" value="Phosphohistidine domain"/>
    <property type="match status" value="1"/>
</dbReference>
<reference evidence="4" key="1">
    <citation type="journal article" date="2019" name="Int. J. Syst. Evol. Microbiol.">
        <title>The Global Catalogue of Microorganisms (GCM) 10K type strain sequencing project: providing services to taxonomists for standard genome sequencing and annotation.</title>
        <authorList>
            <consortium name="The Broad Institute Genomics Platform"/>
            <consortium name="The Broad Institute Genome Sequencing Center for Infectious Disease"/>
            <person name="Wu L."/>
            <person name="Ma J."/>
        </authorList>
    </citation>
    <scope>NUCLEOTIDE SEQUENCE [LARGE SCALE GENOMIC DNA]</scope>
    <source>
        <strain evidence="4">KCTC 42247</strain>
    </source>
</reference>
<dbReference type="RefSeq" id="WP_066752924.1">
    <property type="nucleotide sequence ID" value="NZ_JBHUMB010000005.1"/>
</dbReference>
<evidence type="ECO:0000259" key="1">
    <source>
        <dbReference type="Pfam" id="PF00391"/>
    </source>
</evidence>
<dbReference type="Pfam" id="PF01326">
    <property type="entry name" value="PPDK_N"/>
    <property type="match status" value="1"/>
</dbReference>
<dbReference type="Pfam" id="PF00391">
    <property type="entry name" value="PEP-utilizers"/>
    <property type="match status" value="1"/>
</dbReference>
<feature type="domain" description="Pyruvate phosphate dikinase AMP/ATP-binding" evidence="2">
    <location>
        <begin position="72"/>
        <end position="289"/>
    </location>
</feature>
<evidence type="ECO:0000313" key="4">
    <source>
        <dbReference type="Proteomes" id="UP001597418"/>
    </source>
</evidence>
<proteinExistence type="predicted"/>
<name>A0ABW5U7H1_9SPHI</name>
<dbReference type="Gene3D" id="3.30.1490.20">
    <property type="entry name" value="ATP-grasp fold, A domain"/>
    <property type="match status" value="1"/>
</dbReference>
<dbReference type="Gene3D" id="3.30.470.20">
    <property type="entry name" value="ATP-grasp fold, B domain"/>
    <property type="match status" value="1"/>
</dbReference>
<dbReference type="Proteomes" id="UP001597418">
    <property type="component" value="Unassembled WGS sequence"/>
</dbReference>
<sequence>MIFIQDSQTHYVTHPAIGEKAKELFKLQQFDVNVPRWVVLPADFMAEAFKNLSSLSNTGDLIRALDSYVFPPSVEAELALLFPADTHFMVRPSAWIEKGHETAFDNQFESFAIVPRAEVLQKIKAVWRSIFSDEILSYRATHRLAPNLGIAVIIQKVVNAHASGLAFGLHPTRGSRKEKLISAVFGISGYAENTQTDTYILASGGIDRQIERKRERAVIQPDGSIDMEQVPRIHQHDQAVADEHLVTLSQLLDDLRMENQQFYQLEFAIHDEHLHILQAQPIYRLDELKDTSGEYTIWDNSNFSQNFGGVITPLTFSCVKTYMEAHQKNRASFFGASKRMIKRYNAFFSTSVGLIQGRLYSNVRVQQTLDAMLPENRVNVHFVPKVQQTTYRFDTSDVYKGSTNEAWWNMVLLTGKMYKRYRALHRKVGEFRKYSEKTLHRYQYMDWQTKSAHELMQLYLQLERTVLTRWNIPFQTDFFFQLYFGWLQQQTMSLSIGNKHSLATDLLSDSSALPSMQPLHRRVEIAHKIQSSAVLKALFETEQKQQIWHFIQHDTQEETVALRHVIEKYFLEIDGYDDILQSSAINQKDHAPLELIATLQSFLHRHISDLDHARQIESQIQTSAEEKMEQHLRRRPAKRWWYHKVLHDSRTLLRMKEEFDYDYKKFCNVVLRMFSAIGRRLAEEGILEFESDIHFLSKEEIFDFIEGRSITTDINALVGVRKEEYERFQISPPIASQIATYGIPYQSNDFSVFENEANYSERIQGLVACLGKVQGVVRVWDSQETFVLAEGEILVTQCANVQLEKHLVSAAALLIQRGTIWNPLCLLARQMNVPTIVSIEGLLDELSDGDVIEVDAITGEVRKL</sequence>
<dbReference type="InterPro" id="IPR051549">
    <property type="entry name" value="PEP_Utilizing_Enz"/>
</dbReference>
<keyword evidence="4" id="KW-1185">Reference proteome</keyword>
<dbReference type="EMBL" id="JBHUMB010000005">
    <property type="protein sequence ID" value="MFD2741871.1"/>
    <property type="molecule type" value="Genomic_DNA"/>
</dbReference>
<organism evidence="3 4">
    <name type="scientific">Sphingobacterium populi</name>
    <dbReference type="NCBI Taxonomy" id="1812824"/>
    <lineage>
        <taxon>Bacteria</taxon>
        <taxon>Pseudomonadati</taxon>
        <taxon>Bacteroidota</taxon>
        <taxon>Sphingobacteriia</taxon>
        <taxon>Sphingobacteriales</taxon>
        <taxon>Sphingobacteriaceae</taxon>
        <taxon>Sphingobacterium</taxon>
    </lineage>
</organism>
<dbReference type="PANTHER" id="PTHR43615">
    <property type="entry name" value="PHOSPHOENOLPYRUVATE SYNTHASE-RELATED"/>
    <property type="match status" value="1"/>
</dbReference>
<dbReference type="Gene3D" id="3.50.30.10">
    <property type="entry name" value="Phosphohistidine domain"/>
    <property type="match status" value="1"/>
</dbReference>
<gene>
    <name evidence="3" type="ORF">ACFSQ6_00520</name>
</gene>
<accession>A0ABW5U7H1</accession>
<protein>
    <submittedName>
        <fullName evidence="3">PEP/pyruvate-binding domain-containing protein</fullName>
    </submittedName>
</protein>
<dbReference type="InterPro" id="IPR008279">
    <property type="entry name" value="PEP-util_enz_mobile_dom"/>
</dbReference>
<dbReference type="InterPro" id="IPR002192">
    <property type="entry name" value="PPDK_AMP/ATP-bd"/>
</dbReference>
<evidence type="ECO:0000259" key="2">
    <source>
        <dbReference type="Pfam" id="PF01326"/>
    </source>
</evidence>
<feature type="domain" description="PEP-utilising enzyme mobile" evidence="1">
    <location>
        <begin position="789"/>
        <end position="859"/>
    </location>
</feature>